<evidence type="ECO:0000313" key="8">
    <source>
        <dbReference type="Proteomes" id="UP000694403"/>
    </source>
</evidence>
<dbReference type="Proteomes" id="UP000694403">
    <property type="component" value="Unplaced"/>
</dbReference>
<dbReference type="PANTHER" id="PTHR22750">
    <property type="entry name" value="G-PROTEIN COUPLED RECEPTOR"/>
    <property type="match status" value="1"/>
</dbReference>
<feature type="transmembrane region" description="Helical" evidence="6">
    <location>
        <begin position="81"/>
        <end position="101"/>
    </location>
</feature>
<feature type="transmembrane region" description="Helical" evidence="6">
    <location>
        <begin position="121"/>
        <end position="140"/>
    </location>
</feature>
<dbReference type="GO" id="GO:0004930">
    <property type="term" value="F:G protein-coupled receptor activity"/>
    <property type="evidence" value="ECO:0007669"/>
    <property type="project" value="UniProtKB-KW"/>
</dbReference>
<proteinExistence type="predicted"/>
<dbReference type="Ensembl" id="ENSCSRT00000009808.1">
    <property type="protein sequence ID" value="ENSCSRP00000009474.1"/>
    <property type="gene ID" value="ENSCSRG00000007093.1"/>
</dbReference>
<protein>
    <recommendedName>
        <fullName evidence="9">G-protein coupled receptors family 1 profile domain-containing protein</fullName>
    </recommendedName>
</protein>
<dbReference type="Gene3D" id="1.20.1070.10">
    <property type="entry name" value="Rhodopsin 7-helix transmembrane proteins"/>
    <property type="match status" value="1"/>
</dbReference>
<evidence type="ECO:0000256" key="1">
    <source>
        <dbReference type="ARBA" id="ARBA00004651"/>
    </source>
</evidence>
<keyword evidence="5" id="KW-0807">Transducer</keyword>
<keyword evidence="2" id="KW-1003">Cell membrane</keyword>
<keyword evidence="4" id="KW-0675">Receptor</keyword>
<dbReference type="SUPFAM" id="SSF81321">
    <property type="entry name" value="Family A G protein-coupled receptor-like"/>
    <property type="match status" value="1"/>
</dbReference>
<keyword evidence="6" id="KW-0472">Membrane</keyword>
<organism evidence="7 8">
    <name type="scientific">Chelydra serpentina</name>
    <name type="common">Snapping turtle</name>
    <name type="synonym">Testudo serpentina</name>
    <dbReference type="NCBI Taxonomy" id="8475"/>
    <lineage>
        <taxon>Eukaryota</taxon>
        <taxon>Metazoa</taxon>
        <taxon>Chordata</taxon>
        <taxon>Craniata</taxon>
        <taxon>Vertebrata</taxon>
        <taxon>Euteleostomi</taxon>
        <taxon>Archelosauria</taxon>
        <taxon>Testudinata</taxon>
        <taxon>Testudines</taxon>
        <taxon>Cryptodira</taxon>
        <taxon>Durocryptodira</taxon>
        <taxon>Americhelydia</taxon>
        <taxon>Chelydroidea</taxon>
        <taxon>Chelydridae</taxon>
        <taxon>Chelydra</taxon>
    </lineage>
</organism>
<dbReference type="Ensembl" id="ENSCSRT00000009760.1">
    <property type="protein sequence ID" value="ENSCSRP00000009428.1"/>
    <property type="gene ID" value="ENSCSRG00000007051.1"/>
</dbReference>
<evidence type="ECO:0008006" key="9">
    <source>
        <dbReference type="Google" id="ProtNLM"/>
    </source>
</evidence>
<dbReference type="GO" id="GO:0005886">
    <property type="term" value="C:plasma membrane"/>
    <property type="evidence" value="ECO:0007669"/>
    <property type="project" value="UniProtKB-SubCell"/>
</dbReference>
<evidence type="ECO:0000256" key="6">
    <source>
        <dbReference type="SAM" id="Phobius"/>
    </source>
</evidence>
<evidence type="ECO:0000256" key="2">
    <source>
        <dbReference type="ARBA" id="ARBA00022475"/>
    </source>
</evidence>
<keyword evidence="6" id="KW-0812">Transmembrane</keyword>
<reference evidence="7" key="1">
    <citation type="submission" date="2025-05" db="UniProtKB">
        <authorList>
            <consortium name="Ensembl"/>
        </authorList>
    </citation>
    <scope>IDENTIFICATION</scope>
</reference>
<keyword evidence="3" id="KW-0297">G-protein coupled receptor</keyword>
<evidence type="ECO:0000313" key="7">
    <source>
        <dbReference type="Ensembl" id="ENSCSRP00000009474.1"/>
    </source>
</evidence>
<comment type="subcellular location">
    <subcellularLocation>
        <location evidence="1">Cell membrane</location>
        <topology evidence="1">Multi-pass membrane protein</topology>
    </subcellularLocation>
</comment>
<name>A0A8C3S9Y8_CHESE</name>
<feature type="transmembrane region" description="Helical" evidence="6">
    <location>
        <begin position="49"/>
        <end position="69"/>
    </location>
</feature>
<dbReference type="AlphaFoldDB" id="A0A8C3S9Y8"/>
<keyword evidence="8" id="KW-1185">Reference proteome</keyword>
<sequence length="143" mass="15821">MELITAESPARLVRLYREYHRNELISLHYNYTGKLQASSKYRGGLKAEAVAFLALCALIVLENLVVLLAIWRNKKFHAPMFFLLGNLTLSDLLAGLAYAANIAMSGWPQADEGGGGAGTNYRGPTMLHMFLCFSVVSLFVDCF</sequence>
<keyword evidence="6" id="KW-1133">Transmembrane helix</keyword>
<evidence type="ECO:0000256" key="5">
    <source>
        <dbReference type="ARBA" id="ARBA00023224"/>
    </source>
</evidence>
<evidence type="ECO:0000256" key="3">
    <source>
        <dbReference type="ARBA" id="ARBA00023040"/>
    </source>
</evidence>
<accession>A0A8C3S9Y8</accession>
<evidence type="ECO:0000256" key="4">
    <source>
        <dbReference type="ARBA" id="ARBA00023170"/>
    </source>
</evidence>